<sequence>MATLKDYIKDFDLDTFINMDEFADDHQINGETIKCVLDTDIFDERSTLSGDRSGGVFKDTISIFIKMSDIKKPLIDEMMSVDDEDYRVVEVKENMGMYEIVLSQYDY</sequence>
<name>A0ABV1CBG1_9FIRM</name>
<organism evidence="1 2">
    <name type="scientific">Peptoniphilus hominis</name>
    <name type="common">ex Hitch et al. 2025</name>
    <dbReference type="NCBI Taxonomy" id="3133174"/>
    <lineage>
        <taxon>Bacteria</taxon>
        <taxon>Bacillati</taxon>
        <taxon>Bacillota</taxon>
        <taxon>Tissierellia</taxon>
        <taxon>Tissierellales</taxon>
        <taxon>Peptoniphilaceae</taxon>
        <taxon>Peptoniphilus</taxon>
    </lineage>
</organism>
<keyword evidence="2" id="KW-1185">Reference proteome</keyword>
<protein>
    <submittedName>
        <fullName evidence="1">Uncharacterized protein</fullName>
    </submittedName>
</protein>
<proteinExistence type="predicted"/>
<reference evidence="1 2" key="1">
    <citation type="submission" date="2024-03" db="EMBL/GenBank/DDBJ databases">
        <title>Human intestinal bacterial collection.</title>
        <authorList>
            <person name="Pauvert C."/>
            <person name="Hitch T.C.A."/>
            <person name="Clavel T."/>
        </authorList>
    </citation>
    <scope>NUCLEOTIDE SEQUENCE [LARGE SCALE GENOMIC DNA]</scope>
    <source>
        <strain evidence="1 2">CLA-SR-H025</strain>
    </source>
</reference>
<comment type="caution">
    <text evidence="1">The sequence shown here is derived from an EMBL/GenBank/DDBJ whole genome shotgun (WGS) entry which is preliminary data.</text>
</comment>
<evidence type="ECO:0000313" key="1">
    <source>
        <dbReference type="EMBL" id="MEQ2400146.1"/>
    </source>
</evidence>
<dbReference type="EMBL" id="JBBMFO010000001">
    <property type="protein sequence ID" value="MEQ2400146.1"/>
    <property type="molecule type" value="Genomic_DNA"/>
</dbReference>
<accession>A0ABV1CBG1</accession>
<dbReference type="RefSeq" id="WP_349169821.1">
    <property type="nucleotide sequence ID" value="NZ_JBBMFO010000001.1"/>
</dbReference>
<gene>
    <name evidence="1" type="ORF">WMO19_00855</name>
</gene>
<evidence type="ECO:0000313" key="2">
    <source>
        <dbReference type="Proteomes" id="UP001447979"/>
    </source>
</evidence>
<dbReference type="Proteomes" id="UP001447979">
    <property type="component" value="Unassembled WGS sequence"/>
</dbReference>